<keyword evidence="4 9" id="KW-1133">Transmembrane helix</keyword>
<dbReference type="PANTHER" id="PTHR32089">
    <property type="entry name" value="METHYL-ACCEPTING CHEMOTAXIS PROTEIN MCPB"/>
    <property type="match status" value="1"/>
</dbReference>
<evidence type="ECO:0000256" key="1">
    <source>
        <dbReference type="ARBA" id="ARBA00004651"/>
    </source>
</evidence>
<keyword evidence="2" id="KW-1003">Cell membrane</keyword>
<evidence type="ECO:0000256" key="7">
    <source>
        <dbReference type="ARBA" id="ARBA00029447"/>
    </source>
</evidence>
<dbReference type="PROSITE" id="PS50111">
    <property type="entry name" value="CHEMOTAXIS_TRANSDUC_2"/>
    <property type="match status" value="1"/>
</dbReference>
<gene>
    <name evidence="12" type="ORF">LIN78_15670</name>
</gene>
<dbReference type="Pfam" id="PF17200">
    <property type="entry name" value="sCache_2"/>
    <property type="match status" value="1"/>
</dbReference>
<dbReference type="SMART" id="SM00283">
    <property type="entry name" value="MA"/>
    <property type="match status" value="1"/>
</dbReference>
<feature type="domain" description="Methyl-accepting transducer" evidence="10">
    <location>
        <begin position="265"/>
        <end position="501"/>
    </location>
</feature>
<sequence length="538" mass="58884">MKIKGKLWLVFSFNVLIAIALLVWLLIQNRSDLYRERELKTKHLVESAYSLVDYYQQLASQGKMTVSSAQRAAMDSLKALRYGSNDYFWVNDFQAKVLMHPLKPELVNQSGLDIKDPDGVYLFREFVKVAKENGEGVVHYRWSKPGGNEPLSKISFVKSVPEWQWVIGSGIYVDDVDAVFWSKVKSSTLSLVIILLPVLVFVLLIIRSITSRLSILSNAMSEIRQKNDLTLQVGLRGKDELTSLSTDFNTLLVYFRDVVGKMNVASSRLTEEAHHLADTASQVKKSTANQSESAHAMASVTEEISVTVHQIAEHTKDAETVANESANSAQHGAEVIHDAVEEIMTISSKANGTARYVEQMLAQSEKVFDVVRVIKEVADQTNLLALNAAIEAARAGEAGRGFAVVADEVRKLAERTTHSTVEISTLVTEIREGFALAATEMQGVVDSVEKGVSLADKAAIAITDITDGAKEVIRIVSEIADSLNEQSSAIGDIASQVERIADESAQIDNQAVTSLSGAGTVDRMAKELQLLAANFKVA</sequence>
<name>A0ABS8D9U4_9NEIS</name>
<keyword evidence="5 9" id="KW-0472">Membrane</keyword>
<dbReference type="PANTHER" id="PTHR32089:SF119">
    <property type="entry name" value="METHYL-ACCEPTING CHEMOTAXIS PROTEIN CTPL"/>
    <property type="match status" value="1"/>
</dbReference>
<dbReference type="PROSITE" id="PS50885">
    <property type="entry name" value="HAMP"/>
    <property type="match status" value="1"/>
</dbReference>
<comment type="subcellular location">
    <subcellularLocation>
        <location evidence="1">Cell membrane</location>
        <topology evidence="1">Multi-pass membrane protein</topology>
    </subcellularLocation>
</comment>
<dbReference type="Pfam" id="PF00672">
    <property type="entry name" value="HAMP"/>
    <property type="match status" value="1"/>
</dbReference>
<reference evidence="12" key="1">
    <citation type="submission" date="2021-10" db="EMBL/GenBank/DDBJ databases">
        <title>The complete genome sequence of Leeia sp. TBRC 13508.</title>
        <authorList>
            <person name="Charoenyingcharoen P."/>
            <person name="Yukphan P."/>
        </authorList>
    </citation>
    <scope>NUCLEOTIDE SEQUENCE</scope>
    <source>
        <strain evidence="12">TBRC 13508</strain>
    </source>
</reference>
<keyword evidence="6 8" id="KW-0807">Transducer</keyword>
<proteinExistence type="inferred from homology"/>
<dbReference type="CDD" id="cd11386">
    <property type="entry name" value="MCP_signal"/>
    <property type="match status" value="1"/>
</dbReference>
<dbReference type="InterPro" id="IPR004089">
    <property type="entry name" value="MCPsignal_dom"/>
</dbReference>
<dbReference type="PRINTS" id="PR00260">
    <property type="entry name" value="CHEMTRNSDUCR"/>
</dbReference>
<feature type="domain" description="HAMP" evidence="11">
    <location>
        <begin position="207"/>
        <end position="260"/>
    </location>
</feature>
<dbReference type="Gene3D" id="3.30.450.20">
    <property type="entry name" value="PAS domain"/>
    <property type="match status" value="1"/>
</dbReference>
<comment type="similarity">
    <text evidence="7">Belongs to the methyl-accepting chemotaxis (MCP) protein family.</text>
</comment>
<dbReference type="InterPro" id="IPR004090">
    <property type="entry name" value="Chemotax_Me-accpt_rcpt"/>
</dbReference>
<evidence type="ECO:0000259" key="11">
    <source>
        <dbReference type="PROSITE" id="PS50885"/>
    </source>
</evidence>
<accession>A0ABS8D9U4</accession>
<dbReference type="SUPFAM" id="SSF58104">
    <property type="entry name" value="Methyl-accepting chemotaxis protein (MCP) signaling domain"/>
    <property type="match status" value="1"/>
</dbReference>
<dbReference type="Proteomes" id="UP001165395">
    <property type="component" value="Unassembled WGS sequence"/>
</dbReference>
<dbReference type="InterPro" id="IPR033480">
    <property type="entry name" value="sCache_2"/>
</dbReference>
<evidence type="ECO:0000256" key="4">
    <source>
        <dbReference type="ARBA" id="ARBA00022989"/>
    </source>
</evidence>
<evidence type="ECO:0000256" key="3">
    <source>
        <dbReference type="ARBA" id="ARBA00022692"/>
    </source>
</evidence>
<comment type="caution">
    <text evidence="12">The sequence shown here is derived from an EMBL/GenBank/DDBJ whole genome shotgun (WGS) entry which is preliminary data.</text>
</comment>
<dbReference type="Gene3D" id="1.10.287.950">
    <property type="entry name" value="Methyl-accepting chemotaxis protein"/>
    <property type="match status" value="1"/>
</dbReference>
<dbReference type="InterPro" id="IPR003660">
    <property type="entry name" value="HAMP_dom"/>
</dbReference>
<dbReference type="SMART" id="SM01049">
    <property type="entry name" value="Cache_2"/>
    <property type="match status" value="1"/>
</dbReference>
<keyword evidence="3 9" id="KW-0812">Transmembrane</keyword>
<evidence type="ECO:0000256" key="2">
    <source>
        <dbReference type="ARBA" id="ARBA00022475"/>
    </source>
</evidence>
<feature type="transmembrane region" description="Helical" evidence="9">
    <location>
        <begin position="6"/>
        <end position="27"/>
    </location>
</feature>
<evidence type="ECO:0000313" key="12">
    <source>
        <dbReference type="EMBL" id="MCB6184985.1"/>
    </source>
</evidence>
<dbReference type="Pfam" id="PF00015">
    <property type="entry name" value="MCPsignal"/>
    <property type="match status" value="1"/>
</dbReference>
<feature type="transmembrane region" description="Helical" evidence="9">
    <location>
        <begin position="189"/>
        <end position="209"/>
    </location>
</feature>
<evidence type="ECO:0000259" key="10">
    <source>
        <dbReference type="PROSITE" id="PS50111"/>
    </source>
</evidence>
<evidence type="ECO:0000256" key="5">
    <source>
        <dbReference type="ARBA" id="ARBA00023136"/>
    </source>
</evidence>
<evidence type="ECO:0000256" key="8">
    <source>
        <dbReference type="PROSITE-ProRule" id="PRU00284"/>
    </source>
</evidence>
<protein>
    <submittedName>
        <fullName evidence="12">Methyl-accepting chemotaxis protein</fullName>
    </submittedName>
</protein>
<keyword evidence="13" id="KW-1185">Reference proteome</keyword>
<dbReference type="EMBL" id="JAJBZT010000011">
    <property type="protein sequence ID" value="MCB6184985.1"/>
    <property type="molecule type" value="Genomic_DNA"/>
</dbReference>
<organism evidence="12 13">
    <name type="scientific">Leeia speluncae</name>
    <dbReference type="NCBI Taxonomy" id="2884804"/>
    <lineage>
        <taxon>Bacteria</taxon>
        <taxon>Pseudomonadati</taxon>
        <taxon>Pseudomonadota</taxon>
        <taxon>Betaproteobacteria</taxon>
        <taxon>Neisseriales</taxon>
        <taxon>Leeiaceae</taxon>
        <taxon>Leeia</taxon>
    </lineage>
</organism>
<evidence type="ECO:0000313" key="13">
    <source>
        <dbReference type="Proteomes" id="UP001165395"/>
    </source>
</evidence>
<dbReference type="RefSeq" id="WP_227181802.1">
    <property type="nucleotide sequence ID" value="NZ_JAJBZT010000011.1"/>
</dbReference>
<evidence type="ECO:0000256" key="9">
    <source>
        <dbReference type="SAM" id="Phobius"/>
    </source>
</evidence>
<evidence type="ECO:0000256" key="6">
    <source>
        <dbReference type="ARBA" id="ARBA00023224"/>
    </source>
</evidence>